<evidence type="ECO:0000313" key="4">
    <source>
        <dbReference type="EMBL" id="ODV87161.1"/>
    </source>
</evidence>
<feature type="domain" description="DNA2/NAM7 helicase-like C-terminal" evidence="1">
    <location>
        <begin position="980"/>
        <end position="1098"/>
    </location>
</feature>
<sequence length="1191" mass="137053">MGSKPTSSLASLISNWKSNKPRKYKSEVIDDVLYVLQHQQDKLKELTSSGFLDKYAWANFDKDVSNNHVIAIVYVLALSEDSQLLLDRLTQDATKFQELFYRVLSLLNEASKDEQLVRFMLLLVNNMKQKMIKKLLAPLFSIFIWNNLNSKETLFTKGDGLESMFLTKLKVYNDSEPSVKENNYLAMRWFYNFAINTMTEDAIPELNLKLIFEIISYLPTRRFTNTILKELDFLASIYGKVSEPIFNLAEYFICYPLDDITGEIRSYDQLRVDVESRLLKLQKITSSEFELSTLIDYPNTEELLTKKELFTTCFDSIDTDQLKALCQRLDINTVSSLNITFDRKYILNILWFRYNSGSNNVINKDEILPDYQAVTKSNNKIDPTMLQTIGYLSTSDFCQRLMVEKKQLFDGSFDLFLHNIINRLKIHKQEKEVKITGSSKFCIQLAQEPIIHETEPELFGNRNQGLTCEVILEFKGVSHTIQAEWDTLKKGSIVFLVGISQKIDMLVPAIVDKVSTTSKNRGRSYIVKVDAKYKTEGFENFNFILRMNQDLSEEIKLISLASHLSRSKEILPLWIVDLFLRFGKPSASFGSNLIEKPLRLKLGSVVKDINQLDHLCNDSLETKSSDNKRRKTNTTTDKLLSLKFPFTIEFEAGSNLITSRNAYTPYYPLKQDKIEYTKNQIASVVYGLLPGLTMIDGPINSGKQTVLTQLISLLLDNFNTERTVIVTRSNKSKESLLSKLSSTDISFATLDSVPNSSLQFELLAEVQQLATDLNIEGTFDNNSKSAIFFYKKYIAPLWSNFLTEMENKGKTIENLTACFPFKSLKFSVDKDSNFQTNMHSAIQAYDLLLERFRKIQMLEKLTVIQNEDEMIKYNIEKVAKVIVLTLDEILGNKLTLNFDNLIIFDASHVSALDFLQACSTQSDSERYKRIVLFGNSKVFDNDSIWSIFSKQQVPLNRLDCQFQHRPEFDELLESVDGIEMQNEHNQVLANPGLLNVCQFINVEGNGEIENLPDNYQNVEEAEFVVCLYMYLRFLDYETKNIAFVTPYKTQQLLIKEVIDTRCSQLDIFGAEVPDVLLLSELDGFKYDYILVSLVNTKKLGPWTEPHNLERVLQICNRGLYIFGQESVYKNSVFSKLIIANGGKLQLVIGEMYSNLDCNRTVNDQVDQFYDMESLEHFGDYIYQMLEKRMKS</sequence>
<dbReference type="EMBL" id="KV453848">
    <property type="protein sequence ID" value="ODV87161.1"/>
    <property type="molecule type" value="Genomic_DNA"/>
</dbReference>
<dbReference type="PANTHER" id="PTHR10887:SF5">
    <property type="entry name" value="RNA HELICASE AQUARIUS"/>
    <property type="match status" value="1"/>
</dbReference>
<dbReference type="GO" id="GO:0071013">
    <property type="term" value="C:catalytic step 2 spliceosome"/>
    <property type="evidence" value="ECO:0007669"/>
    <property type="project" value="TreeGrafter"/>
</dbReference>
<feature type="domain" description="RNA helicase aquarius N-terminal" evidence="2">
    <location>
        <begin position="15"/>
        <end position="354"/>
    </location>
</feature>
<dbReference type="InterPro" id="IPR045055">
    <property type="entry name" value="DNA2/NAM7-like"/>
</dbReference>
<evidence type="ECO:0000259" key="2">
    <source>
        <dbReference type="Pfam" id="PF16399"/>
    </source>
</evidence>
<reference evidence="5" key="1">
    <citation type="submission" date="2016-04" db="EMBL/GenBank/DDBJ databases">
        <title>Comparative genomics of biotechnologically important yeasts.</title>
        <authorList>
            <consortium name="DOE Joint Genome Institute"/>
            <person name="Riley R."/>
            <person name="Haridas S."/>
            <person name="Wolfe K.H."/>
            <person name="Lopes M.R."/>
            <person name="Hittinger C.T."/>
            <person name="Goker M."/>
            <person name="Salamov A."/>
            <person name="Wisecaver J."/>
            <person name="Long T.M."/>
            <person name="Aerts A.L."/>
            <person name="Barry K."/>
            <person name="Choi C."/>
            <person name="Clum A."/>
            <person name="Coughlan A.Y."/>
            <person name="Deshpande S."/>
            <person name="Douglass A.P."/>
            <person name="Hanson S.J."/>
            <person name="Klenk H.-P."/>
            <person name="Labutti K."/>
            <person name="Lapidus A."/>
            <person name="Lindquist E."/>
            <person name="Lipzen A."/>
            <person name="Meier-Kolthoff J.P."/>
            <person name="Ohm R.A."/>
            <person name="Otillar R.P."/>
            <person name="Pangilinan J."/>
            <person name="Peng Y."/>
            <person name="Rokas A."/>
            <person name="Rosa C.A."/>
            <person name="Scheuner C."/>
            <person name="Sibirny A.A."/>
            <person name="Slot J.C."/>
            <person name="Stielow J.B."/>
            <person name="Sun H."/>
            <person name="Kurtzman C.P."/>
            <person name="Blackwell M."/>
            <person name="Grigoriev I.V."/>
            <person name="Jeffries T.W."/>
        </authorList>
    </citation>
    <scope>NUCLEOTIDE SEQUENCE [LARGE SCALE GENOMIC DNA]</scope>
    <source>
        <strain evidence="5">NRRL YB-2248</strain>
    </source>
</reference>
<evidence type="ECO:0000259" key="3">
    <source>
        <dbReference type="Pfam" id="PF21143"/>
    </source>
</evidence>
<gene>
    <name evidence="4" type="ORF">CANARDRAFT_26584</name>
</gene>
<evidence type="ECO:0008006" key="6">
    <source>
        <dbReference type="Google" id="ProtNLM"/>
    </source>
</evidence>
<dbReference type="Pfam" id="PF21143">
    <property type="entry name" value="Aquarius_N_2nd"/>
    <property type="match status" value="1"/>
</dbReference>
<accession>A0A1E4T619</accession>
<dbReference type="OrthoDB" id="1879at2759"/>
<dbReference type="PANTHER" id="PTHR10887">
    <property type="entry name" value="DNA2/NAM7 HELICASE FAMILY"/>
    <property type="match status" value="1"/>
</dbReference>
<keyword evidence="5" id="KW-1185">Reference proteome</keyword>
<dbReference type="Pfam" id="PF13087">
    <property type="entry name" value="AAA_12"/>
    <property type="match status" value="1"/>
</dbReference>
<feature type="domain" description="RNA helicase aquarius beta-barrel" evidence="3">
    <location>
        <begin position="426"/>
        <end position="503"/>
    </location>
</feature>
<dbReference type="InterPro" id="IPR027417">
    <property type="entry name" value="P-loop_NTPase"/>
</dbReference>
<dbReference type="AlphaFoldDB" id="A0A1E4T619"/>
<evidence type="ECO:0000313" key="5">
    <source>
        <dbReference type="Proteomes" id="UP000094801"/>
    </source>
</evidence>
<proteinExistence type="predicted"/>
<dbReference type="Gene3D" id="3.40.50.300">
    <property type="entry name" value="P-loop containing nucleotide triphosphate hydrolases"/>
    <property type="match status" value="2"/>
</dbReference>
<dbReference type="Pfam" id="PF16399">
    <property type="entry name" value="Aquarius_N_1st"/>
    <property type="match status" value="1"/>
</dbReference>
<evidence type="ECO:0000259" key="1">
    <source>
        <dbReference type="Pfam" id="PF13087"/>
    </source>
</evidence>
<dbReference type="InterPro" id="IPR041679">
    <property type="entry name" value="DNA2/NAM7-like_C"/>
</dbReference>
<protein>
    <recommendedName>
        <fullName evidence="6">DNA2/NAM7 helicase-like C-terminal domain-containing protein</fullName>
    </recommendedName>
</protein>
<organism evidence="4 5">
    <name type="scientific">[Candida] arabinofermentans NRRL YB-2248</name>
    <dbReference type="NCBI Taxonomy" id="983967"/>
    <lineage>
        <taxon>Eukaryota</taxon>
        <taxon>Fungi</taxon>
        <taxon>Dikarya</taxon>
        <taxon>Ascomycota</taxon>
        <taxon>Saccharomycotina</taxon>
        <taxon>Pichiomycetes</taxon>
        <taxon>Pichiales</taxon>
        <taxon>Pichiaceae</taxon>
        <taxon>Ogataea</taxon>
        <taxon>Ogataea/Candida clade</taxon>
    </lineage>
</organism>
<dbReference type="InterPro" id="IPR032174">
    <property type="entry name" value="Aquarius_N"/>
</dbReference>
<dbReference type="SUPFAM" id="SSF52540">
    <property type="entry name" value="P-loop containing nucleoside triphosphate hydrolases"/>
    <property type="match status" value="1"/>
</dbReference>
<dbReference type="InterPro" id="IPR048966">
    <property type="entry name" value="Aquarius_b-barrel"/>
</dbReference>
<dbReference type="Proteomes" id="UP000094801">
    <property type="component" value="Unassembled WGS sequence"/>
</dbReference>
<name>A0A1E4T619_9ASCO</name>
<dbReference type="STRING" id="983967.A0A1E4T619"/>
<dbReference type="GO" id="GO:0003729">
    <property type="term" value="F:mRNA binding"/>
    <property type="evidence" value="ECO:0007669"/>
    <property type="project" value="TreeGrafter"/>
</dbReference>